<keyword evidence="3" id="KW-1185">Reference proteome</keyword>
<reference evidence="2" key="1">
    <citation type="submission" date="2009-02" db="EMBL/GenBank/DDBJ databases">
        <title>The Genome Sequence of Ajellomyces capsulatus strain G186AR.</title>
        <authorList>
            <consortium name="The Broad Institute Genome Sequencing Platform"/>
            <person name="Champion M."/>
            <person name="Cuomo C."/>
            <person name="Ma L.-J."/>
            <person name="Henn M.R."/>
            <person name="Sil A."/>
            <person name="Goldman B."/>
            <person name="Young S.K."/>
            <person name="Kodira C.D."/>
            <person name="Zeng Q."/>
            <person name="Koehrsen M."/>
            <person name="Alvarado L."/>
            <person name="Berlin A."/>
            <person name="Borenstein D."/>
            <person name="Chen Z."/>
            <person name="Engels R."/>
            <person name="Freedman E."/>
            <person name="Gellesch M."/>
            <person name="Goldberg J."/>
            <person name="Griggs A."/>
            <person name="Gujja S."/>
            <person name="Heiman D."/>
            <person name="Hepburn T."/>
            <person name="Howarth C."/>
            <person name="Jen D."/>
            <person name="Larson L."/>
            <person name="Lewis B."/>
            <person name="Mehta T."/>
            <person name="Park D."/>
            <person name="Pearson M."/>
            <person name="Roberts A."/>
            <person name="Saif S."/>
            <person name="Shea T."/>
            <person name="Shenoy N."/>
            <person name="Sisk P."/>
            <person name="Stolte C."/>
            <person name="Sykes S."/>
            <person name="Walk T."/>
            <person name="White J."/>
            <person name="Yandava C."/>
            <person name="Klein B."/>
            <person name="McEwen J.G."/>
            <person name="Puccia R."/>
            <person name="Goldman G.H."/>
            <person name="Felipe M.S."/>
            <person name="Nino-Vega G."/>
            <person name="San-Blas G."/>
            <person name="Taylor J."/>
            <person name="Mendoza L."/>
            <person name="Galagan J."/>
            <person name="Nusbaum C."/>
            <person name="Birren B."/>
        </authorList>
    </citation>
    <scope>NUCLEOTIDE SEQUENCE</scope>
    <source>
        <strain evidence="2">G186AR</strain>
    </source>
</reference>
<evidence type="ECO:0000313" key="2">
    <source>
        <dbReference type="EMBL" id="EEH05007.1"/>
    </source>
</evidence>
<feature type="region of interest" description="Disordered" evidence="1">
    <location>
        <begin position="85"/>
        <end position="112"/>
    </location>
</feature>
<dbReference type="AlphaFoldDB" id="C0NUC7"/>
<name>C0NUC7_AJECG</name>
<dbReference type="EMBL" id="GG663372">
    <property type="protein sequence ID" value="EEH05007.1"/>
    <property type="molecule type" value="Genomic_DNA"/>
</dbReference>
<evidence type="ECO:0000313" key="3">
    <source>
        <dbReference type="Proteomes" id="UP000001631"/>
    </source>
</evidence>
<organism evidence="2 3">
    <name type="scientific">Ajellomyces capsulatus (strain G186AR / H82 / ATCC MYA-2454 / RMSCC 2432)</name>
    <name type="common">Darling's disease fungus</name>
    <name type="synonym">Histoplasma capsulatum</name>
    <dbReference type="NCBI Taxonomy" id="447093"/>
    <lineage>
        <taxon>Eukaryota</taxon>
        <taxon>Fungi</taxon>
        <taxon>Dikarya</taxon>
        <taxon>Ascomycota</taxon>
        <taxon>Pezizomycotina</taxon>
        <taxon>Eurotiomycetes</taxon>
        <taxon>Eurotiomycetidae</taxon>
        <taxon>Onygenales</taxon>
        <taxon>Ajellomycetaceae</taxon>
        <taxon>Histoplasma</taxon>
    </lineage>
</organism>
<sequence>MTFSTNPTVVTRSRRQTIFIFALSTSWLCVESGLQGSNTVRKDVHFGTFCRQPEISAVGGALAKGSCDDLLAVLGLGQESGDWRNWPVRTQHPQISNLSPGISRQVDRHPRQ</sequence>
<dbReference type="RefSeq" id="XP_045285488.1">
    <property type="nucleotide sequence ID" value="XM_045434007.1"/>
</dbReference>
<accession>C0NUC7</accession>
<feature type="compositionally biased region" description="Polar residues" evidence="1">
    <location>
        <begin position="91"/>
        <end position="102"/>
    </location>
</feature>
<protein>
    <submittedName>
        <fullName evidence="2">Uncharacterized protein</fullName>
    </submittedName>
</protein>
<dbReference type="HOGENOM" id="CLU_2145127_0_0_1"/>
<dbReference type="InParanoid" id="C0NUC7"/>
<evidence type="ECO:0000256" key="1">
    <source>
        <dbReference type="SAM" id="MobiDB-lite"/>
    </source>
</evidence>
<dbReference type="GeneID" id="69039974"/>
<gene>
    <name evidence="2" type="ORF">HCBG_06958</name>
</gene>
<dbReference type="Proteomes" id="UP000001631">
    <property type="component" value="Unassembled WGS sequence"/>
</dbReference>
<proteinExistence type="predicted"/>